<dbReference type="OMA" id="QCWLSPV"/>
<evidence type="ECO:0000256" key="1">
    <source>
        <dbReference type="SAM" id="MobiDB-lite"/>
    </source>
</evidence>
<evidence type="ECO:0000313" key="3">
    <source>
        <dbReference type="EMBL" id="CRG91714.1"/>
    </source>
</evidence>
<gene>
    <name evidence="3" type="ORF">PISL3812_08765</name>
</gene>
<keyword evidence="4" id="KW-1185">Reference proteome</keyword>
<evidence type="ECO:0000259" key="2">
    <source>
        <dbReference type="Pfam" id="PF24809"/>
    </source>
</evidence>
<dbReference type="Proteomes" id="UP000054383">
    <property type="component" value="Unassembled WGS sequence"/>
</dbReference>
<accession>A0A0U1M7U8</accession>
<reference evidence="3 4" key="1">
    <citation type="submission" date="2015-04" db="EMBL/GenBank/DDBJ databases">
        <authorList>
            <person name="Syromyatnikov M.Y."/>
            <person name="Popov V.N."/>
        </authorList>
    </citation>
    <scope>NUCLEOTIDE SEQUENCE [LARGE SCALE GENOMIC DNA]</scope>
    <source>
        <strain evidence="3">WF-38-12</strain>
    </source>
</reference>
<organism evidence="3 4">
    <name type="scientific">Talaromyces islandicus</name>
    <name type="common">Penicillium islandicum</name>
    <dbReference type="NCBI Taxonomy" id="28573"/>
    <lineage>
        <taxon>Eukaryota</taxon>
        <taxon>Fungi</taxon>
        <taxon>Dikarya</taxon>
        <taxon>Ascomycota</taxon>
        <taxon>Pezizomycotina</taxon>
        <taxon>Eurotiomycetes</taxon>
        <taxon>Eurotiomycetidae</taxon>
        <taxon>Eurotiales</taxon>
        <taxon>Trichocomaceae</taxon>
        <taxon>Talaromyces</taxon>
        <taxon>Talaromyces sect. Islandici</taxon>
    </lineage>
</organism>
<dbReference type="EMBL" id="CVMT01000010">
    <property type="protein sequence ID" value="CRG91714.1"/>
    <property type="molecule type" value="Genomic_DNA"/>
</dbReference>
<dbReference type="Pfam" id="PF24809">
    <property type="entry name" value="DUF7708"/>
    <property type="match status" value="1"/>
</dbReference>
<protein>
    <recommendedName>
        <fullName evidence="2">DUF7708 domain-containing protein</fullName>
    </recommendedName>
</protein>
<dbReference type="OrthoDB" id="5389929at2759"/>
<dbReference type="InterPro" id="IPR056125">
    <property type="entry name" value="DUF7708"/>
</dbReference>
<name>A0A0U1M7U8_TALIS</name>
<sequence>MAAEALSPSQKSPDVDSSRTSLDLSENEQSKLLDSFLLQKGFSDTEKEVVKVKTAKEFREYWERVTTAQNSFDENHERGCGLCVRRYQASASVALAFMDDFSPLVDTVKDCAPGYGGLAIATISLLFVVARKKDGIEQKLASTIEEIRDRLPAIDLYNNIYDENHALDHEMQKKIMHAYQTFIEFCISAVKYYNGHGRWVKALAPGNTSLGANAARVQSSIVGIKRLGEELVAKNVDKIKKSNQELDRKLLELQDRFSEEVIDRFRTTFQLEGFSRELLDKKLEDYRIALTMDQQGYAGVLERMSGAKLDRFINSGIYRQWATAELSCLLMLSGHNDEGSLSPQCWLSPVALQTIDDCRKMNSVHYAYYIAPNEGATVYQVLASLLLQLIQSEKGILRDESQRDAFKMEMHHYRQKVPSEENYRHGYNDKTDALNDIARRVVRSFKESESVYIVVDRADRCRNFVDYDQRGALKDGLMDMIRAARCRLKILVISNGIGSGEETEGDGVGQSIMQRTVHQRFV</sequence>
<proteinExistence type="predicted"/>
<evidence type="ECO:0000313" key="4">
    <source>
        <dbReference type="Proteomes" id="UP000054383"/>
    </source>
</evidence>
<feature type="region of interest" description="Disordered" evidence="1">
    <location>
        <begin position="1"/>
        <end position="23"/>
    </location>
</feature>
<dbReference type="AlphaFoldDB" id="A0A0U1M7U8"/>
<feature type="domain" description="DUF7708" evidence="2">
    <location>
        <begin position="100"/>
        <end position="196"/>
    </location>
</feature>
<dbReference type="STRING" id="28573.A0A0U1M7U8"/>